<comment type="caution">
    <text evidence="2">The sequence shown here is derived from an EMBL/GenBank/DDBJ whole genome shotgun (WGS) entry which is preliminary data.</text>
</comment>
<keyword evidence="3" id="KW-1185">Reference proteome</keyword>
<protein>
    <submittedName>
        <fullName evidence="2">Uncharacterized protein</fullName>
    </submittedName>
</protein>
<sequence length="106" mass="12125">MIELRFPDGPPPIHPNGVTQNGNGFRRRSSDKDDKHHFHDPDPLIEEILNEDYEQEMASSCSIDDVCSTPLYPGYNCEEMFVQAEASFRESFPQKRTNVAAGTEHW</sequence>
<accession>A0A368GR57</accession>
<feature type="compositionally biased region" description="Basic and acidic residues" evidence="1">
    <location>
        <begin position="28"/>
        <end position="41"/>
    </location>
</feature>
<feature type="region of interest" description="Disordered" evidence="1">
    <location>
        <begin position="1"/>
        <end position="41"/>
    </location>
</feature>
<evidence type="ECO:0000313" key="3">
    <source>
        <dbReference type="Proteomes" id="UP000252519"/>
    </source>
</evidence>
<organism evidence="2 3">
    <name type="scientific">Ancylostoma caninum</name>
    <name type="common">Dog hookworm</name>
    <dbReference type="NCBI Taxonomy" id="29170"/>
    <lineage>
        <taxon>Eukaryota</taxon>
        <taxon>Metazoa</taxon>
        <taxon>Ecdysozoa</taxon>
        <taxon>Nematoda</taxon>
        <taxon>Chromadorea</taxon>
        <taxon>Rhabditida</taxon>
        <taxon>Rhabditina</taxon>
        <taxon>Rhabditomorpha</taxon>
        <taxon>Strongyloidea</taxon>
        <taxon>Ancylostomatidae</taxon>
        <taxon>Ancylostomatinae</taxon>
        <taxon>Ancylostoma</taxon>
    </lineage>
</organism>
<dbReference type="Proteomes" id="UP000252519">
    <property type="component" value="Unassembled WGS sequence"/>
</dbReference>
<dbReference type="OrthoDB" id="266227at2759"/>
<gene>
    <name evidence="2" type="ORF">ANCCAN_07860</name>
</gene>
<dbReference type="EMBL" id="JOJR01000086">
    <property type="protein sequence ID" value="RCN46088.1"/>
    <property type="molecule type" value="Genomic_DNA"/>
</dbReference>
<evidence type="ECO:0000256" key="1">
    <source>
        <dbReference type="SAM" id="MobiDB-lite"/>
    </source>
</evidence>
<dbReference type="STRING" id="29170.A0A368GR57"/>
<dbReference type="AlphaFoldDB" id="A0A368GR57"/>
<reference evidence="2 3" key="1">
    <citation type="submission" date="2014-10" db="EMBL/GenBank/DDBJ databases">
        <title>Draft genome of the hookworm Ancylostoma caninum.</title>
        <authorList>
            <person name="Mitreva M."/>
        </authorList>
    </citation>
    <scope>NUCLEOTIDE SEQUENCE [LARGE SCALE GENOMIC DNA]</scope>
    <source>
        <strain evidence="2 3">Baltimore</strain>
    </source>
</reference>
<proteinExistence type="predicted"/>
<name>A0A368GR57_ANCCA</name>
<evidence type="ECO:0000313" key="2">
    <source>
        <dbReference type="EMBL" id="RCN46088.1"/>
    </source>
</evidence>